<accession>X0S2L8</accession>
<protein>
    <submittedName>
        <fullName evidence="1">Uncharacterized protein</fullName>
    </submittedName>
</protein>
<evidence type="ECO:0000313" key="1">
    <source>
        <dbReference type="EMBL" id="GAF70192.1"/>
    </source>
</evidence>
<comment type="caution">
    <text evidence="1">The sequence shown here is derived from an EMBL/GenBank/DDBJ whole genome shotgun (WGS) entry which is preliminary data.</text>
</comment>
<reference evidence="1" key="1">
    <citation type="journal article" date="2014" name="Front. Microbiol.">
        <title>High frequency of phylogenetically diverse reductive dehalogenase-homologous genes in deep subseafloor sedimentary metagenomes.</title>
        <authorList>
            <person name="Kawai M."/>
            <person name="Futagami T."/>
            <person name="Toyoda A."/>
            <person name="Takaki Y."/>
            <person name="Nishi S."/>
            <person name="Hori S."/>
            <person name="Arai W."/>
            <person name="Tsubouchi T."/>
            <person name="Morono Y."/>
            <person name="Uchiyama I."/>
            <person name="Ito T."/>
            <person name="Fujiyama A."/>
            <person name="Inagaki F."/>
            <person name="Takami H."/>
        </authorList>
    </citation>
    <scope>NUCLEOTIDE SEQUENCE</scope>
    <source>
        <strain evidence="1">Expedition CK06-06</strain>
    </source>
</reference>
<organism evidence="1">
    <name type="scientific">marine sediment metagenome</name>
    <dbReference type="NCBI Taxonomy" id="412755"/>
    <lineage>
        <taxon>unclassified sequences</taxon>
        <taxon>metagenomes</taxon>
        <taxon>ecological metagenomes</taxon>
    </lineage>
</organism>
<proteinExistence type="predicted"/>
<gene>
    <name evidence="1" type="ORF">S01H1_07621</name>
</gene>
<sequence>MLGCFVCSARGADLAEKFEPNIYVPYQDLAQLIDPADKAVLMDRAEFEKLLAAAEANARQIDILELGQVKHAEYSAEISGEQLTLTGELEVVSMGDGPVPVPLAFAQMGLTRVVMDGKPAPLGYDKQGRLTLIVTAKGSHHLEIAGTTKLKELTSGGMQFGMSLPAAVAGTMKLSAAGDLEMHATVPVSAPVYDKETDRTNVELTIGGQDRLTVVLLGNGRQEDDRAILLGESAAMVSLTRSHQVMGCLYTVQVLRRGVRELQFQLPSQWTITEVTCPSLVRWSVATVENETGQGSKILTVRLRSARVGTTALHIKATAPRTGEIWHGPRVILVGAVFQRGYLMVNTDEGLAVRGEKLTGVRREDVSAAASVPGIISAAAGRLYFHWGDNWSVDLELAAVPLRRSIKEQQRLLCSPEEVILSGDFEVTAIDRELFDISFVLGG</sequence>
<feature type="non-terminal residue" evidence="1">
    <location>
        <position position="443"/>
    </location>
</feature>
<dbReference type="EMBL" id="BARS01003922">
    <property type="protein sequence ID" value="GAF70192.1"/>
    <property type="molecule type" value="Genomic_DNA"/>
</dbReference>
<name>X0S2L8_9ZZZZ</name>
<dbReference type="AlphaFoldDB" id="X0S2L8"/>